<accession>A0A1G2DHV8</accession>
<comment type="caution">
    <text evidence="1">The sequence shown here is derived from an EMBL/GenBank/DDBJ whole genome shotgun (WGS) entry which is preliminary data.</text>
</comment>
<gene>
    <name evidence="1" type="ORF">A2942_03950</name>
</gene>
<organism evidence="1 2">
    <name type="scientific">Candidatus Lloydbacteria bacterium RIFCSPLOWO2_01_FULL_50_20</name>
    <dbReference type="NCBI Taxonomy" id="1798665"/>
    <lineage>
        <taxon>Bacteria</taxon>
        <taxon>Candidatus Lloydiibacteriota</taxon>
    </lineage>
</organism>
<dbReference type="Proteomes" id="UP000178534">
    <property type="component" value="Unassembled WGS sequence"/>
</dbReference>
<proteinExistence type="predicted"/>
<name>A0A1G2DHV8_9BACT</name>
<protein>
    <submittedName>
        <fullName evidence="1">Uncharacterized protein</fullName>
    </submittedName>
</protein>
<sequence length="70" mass="8028">MTIKVLENLHCSEKFRKAVRPGLLSAQAESRPESIRGGAKSKPLKGQMTLWLEENNQNALPFKREAFWFL</sequence>
<evidence type="ECO:0000313" key="1">
    <source>
        <dbReference type="EMBL" id="OGZ13179.1"/>
    </source>
</evidence>
<reference evidence="1 2" key="1">
    <citation type="journal article" date="2016" name="Nat. Commun.">
        <title>Thousands of microbial genomes shed light on interconnected biogeochemical processes in an aquifer system.</title>
        <authorList>
            <person name="Anantharaman K."/>
            <person name="Brown C.T."/>
            <person name="Hug L.A."/>
            <person name="Sharon I."/>
            <person name="Castelle C.J."/>
            <person name="Probst A.J."/>
            <person name="Thomas B.C."/>
            <person name="Singh A."/>
            <person name="Wilkins M.J."/>
            <person name="Karaoz U."/>
            <person name="Brodie E.L."/>
            <person name="Williams K.H."/>
            <person name="Hubbard S.S."/>
            <person name="Banfield J.F."/>
        </authorList>
    </citation>
    <scope>NUCLEOTIDE SEQUENCE [LARGE SCALE GENOMIC DNA]</scope>
</reference>
<dbReference type="AlphaFoldDB" id="A0A1G2DHV8"/>
<evidence type="ECO:0000313" key="2">
    <source>
        <dbReference type="Proteomes" id="UP000178534"/>
    </source>
</evidence>
<dbReference type="STRING" id="1798665.A2942_03950"/>
<dbReference type="EMBL" id="MHLP01000011">
    <property type="protein sequence ID" value="OGZ13179.1"/>
    <property type="molecule type" value="Genomic_DNA"/>
</dbReference>